<organism evidence="11 12">
    <name type="scientific">Bactrocera dorsalis</name>
    <name type="common">Oriental fruit fly</name>
    <name type="synonym">Dacus dorsalis</name>
    <dbReference type="NCBI Taxonomy" id="27457"/>
    <lineage>
        <taxon>Eukaryota</taxon>
        <taxon>Metazoa</taxon>
        <taxon>Ecdysozoa</taxon>
        <taxon>Arthropoda</taxon>
        <taxon>Hexapoda</taxon>
        <taxon>Insecta</taxon>
        <taxon>Pterygota</taxon>
        <taxon>Neoptera</taxon>
        <taxon>Endopterygota</taxon>
        <taxon>Diptera</taxon>
        <taxon>Brachycera</taxon>
        <taxon>Muscomorpha</taxon>
        <taxon>Tephritoidea</taxon>
        <taxon>Tephritidae</taxon>
        <taxon>Bactrocera</taxon>
        <taxon>Bactrocera</taxon>
    </lineage>
</organism>
<gene>
    <name evidence="12" type="primary">LOC109579324</name>
</gene>
<keyword evidence="8 10" id="KW-0675">Receptor</keyword>
<accession>A0ABM3JRF3</accession>
<dbReference type="Pfam" id="PF02949">
    <property type="entry name" value="7tm_6"/>
    <property type="match status" value="1"/>
</dbReference>
<keyword evidence="6 10" id="KW-1133">Transmembrane helix</keyword>
<dbReference type="Proteomes" id="UP001652620">
    <property type="component" value="Chromosome 4"/>
</dbReference>
<feature type="transmembrane region" description="Helical" evidence="10">
    <location>
        <begin position="179"/>
        <end position="200"/>
    </location>
</feature>
<evidence type="ECO:0000256" key="7">
    <source>
        <dbReference type="ARBA" id="ARBA00023136"/>
    </source>
</evidence>
<evidence type="ECO:0000256" key="4">
    <source>
        <dbReference type="ARBA" id="ARBA00022692"/>
    </source>
</evidence>
<evidence type="ECO:0000256" key="6">
    <source>
        <dbReference type="ARBA" id="ARBA00022989"/>
    </source>
</evidence>
<comment type="caution">
    <text evidence="10">Lacks conserved residue(s) required for the propagation of feature annotation.</text>
</comment>
<reference evidence="12" key="1">
    <citation type="submission" date="2025-08" db="UniProtKB">
        <authorList>
            <consortium name="RefSeq"/>
        </authorList>
    </citation>
    <scope>IDENTIFICATION</scope>
    <source>
        <tissue evidence="12">Adult</tissue>
    </source>
</reference>
<evidence type="ECO:0000256" key="2">
    <source>
        <dbReference type="ARBA" id="ARBA00022475"/>
    </source>
</evidence>
<evidence type="ECO:0000256" key="8">
    <source>
        <dbReference type="ARBA" id="ARBA00023170"/>
    </source>
</evidence>
<dbReference type="RefSeq" id="XP_049311814.1">
    <property type="nucleotide sequence ID" value="XM_049455857.1"/>
</dbReference>
<comment type="subcellular location">
    <subcellularLocation>
        <location evidence="1 10">Cell membrane</location>
        <topology evidence="1 10">Multi-pass membrane protein</topology>
    </subcellularLocation>
</comment>
<feature type="transmembrane region" description="Helical" evidence="10">
    <location>
        <begin position="245"/>
        <end position="265"/>
    </location>
</feature>
<keyword evidence="4 10" id="KW-0812">Transmembrane</keyword>
<evidence type="ECO:0000256" key="9">
    <source>
        <dbReference type="ARBA" id="ARBA00023224"/>
    </source>
</evidence>
<evidence type="ECO:0000256" key="5">
    <source>
        <dbReference type="ARBA" id="ARBA00022725"/>
    </source>
</evidence>
<keyword evidence="5 10" id="KW-0552">Olfaction</keyword>
<evidence type="ECO:0000256" key="10">
    <source>
        <dbReference type="RuleBase" id="RU351113"/>
    </source>
</evidence>
<keyword evidence="3 10" id="KW-0716">Sensory transduction</keyword>
<evidence type="ECO:0000256" key="1">
    <source>
        <dbReference type="ARBA" id="ARBA00004651"/>
    </source>
</evidence>
<feature type="transmembrane region" description="Helical" evidence="10">
    <location>
        <begin position="126"/>
        <end position="159"/>
    </location>
</feature>
<keyword evidence="7 10" id="KW-0472">Membrane</keyword>
<feature type="transmembrane region" description="Helical" evidence="10">
    <location>
        <begin position="285"/>
        <end position="305"/>
    </location>
</feature>
<dbReference type="InterPro" id="IPR004117">
    <property type="entry name" value="7tm6_olfct_rcpt"/>
</dbReference>
<dbReference type="PANTHER" id="PTHR21137">
    <property type="entry name" value="ODORANT RECEPTOR"/>
    <property type="match status" value="1"/>
</dbReference>
<dbReference type="GeneID" id="109579324"/>
<keyword evidence="2" id="KW-1003">Cell membrane</keyword>
<protein>
    <recommendedName>
        <fullName evidence="10">Odorant receptor</fullName>
    </recommendedName>
</protein>
<keyword evidence="9 10" id="KW-0807">Transducer</keyword>
<comment type="similarity">
    <text evidence="10">Belongs to the insect chemoreceptor superfamily. Heteromeric odorant receptor channel (TC 1.A.69) family.</text>
</comment>
<feature type="transmembrane region" description="Helical" evidence="10">
    <location>
        <begin position="37"/>
        <end position="56"/>
    </location>
</feature>
<evidence type="ECO:0000313" key="12">
    <source>
        <dbReference type="RefSeq" id="XP_049311814.1"/>
    </source>
</evidence>
<evidence type="ECO:0000313" key="11">
    <source>
        <dbReference type="Proteomes" id="UP001652620"/>
    </source>
</evidence>
<proteinExistence type="inferred from homology"/>
<sequence length="383" mass="43957">MLDLLKGRGHRVYASQDALIYLFNTIRIAGLSPPRQYGLFIVVLAPFIFNIGWIRYRSILSVMEILNSVQAALNIIGMPFKSLTLALSLQRLHSVKPLLKELDACHAESKDVAKIRRCAITGNRIVFVYIISYMLYGTLTVVSAVLSGLAPLTLWIPYVDWHRSTWEYWLQLSFDGLTLYFSLLHQVINDSYPAIYIYIIRTHVQLLARRVSRLGNVLDKSEDANYHELQECIIIHQKILRLLRIVQPVISVTMFVQFCIAAAIMSTTMINISIFGDTNTKITSLIYLFCVLLQIWPTCYNASYLQADCKKLSMSIFHSNWMTQGKRFNKLLIYFLQRSQTEMPLWALKMFPVNLATNVSIAKFSFSLYTFIQQMGLGAHLND</sequence>
<name>A0ABM3JRF3_BACDO</name>
<evidence type="ECO:0000256" key="3">
    <source>
        <dbReference type="ARBA" id="ARBA00022606"/>
    </source>
</evidence>
<dbReference type="PANTHER" id="PTHR21137:SF35">
    <property type="entry name" value="ODORANT RECEPTOR 19A-RELATED"/>
    <property type="match status" value="1"/>
</dbReference>
<keyword evidence="11" id="KW-1185">Reference proteome</keyword>